<evidence type="ECO:0000313" key="8">
    <source>
        <dbReference type="Proteomes" id="UP001595812"/>
    </source>
</evidence>
<keyword evidence="5" id="KW-0732">Signal</keyword>
<evidence type="ECO:0000256" key="2">
    <source>
        <dbReference type="ARBA" id="ARBA00022963"/>
    </source>
</evidence>
<name>A0ABV8AE62_9FLAO</name>
<dbReference type="Gene3D" id="3.40.1090.10">
    <property type="entry name" value="Cytosolic phospholipase A2 catalytic domain"/>
    <property type="match status" value="2"/>
</dbReference>
<keyword evidence="2 4" id="KW-0442">Lipid degradation</keyword>
<dbReference type="InterPro" id="IPR043864">
    <property type="entry name" value="Omp85-like_dom"/>
</dbReference>
<dbReference type="Gene3D" id="3.10.20.310">
    <property type="entry name" value="membrane protein fhac"/>
    <property type="match status" value="1"/>
</dbReference>
<dbReference type="Pfam" id="PF01734">
    <property type="entry name" value="Patatin"/>
    <property type="match status" value="1"/>
</dbReference>
<reference evidence="8" key="1">
    <citation type="journal article" date="2019" name="Int. J. Syst. Evol. Microbiol.">
        <title>The Global Catalogue of Microorganisms (GCM) 10K type strain sequencing project: providing services to taxonomists for standard genome sequencing and annotation.</title>
        <authorList>
            <consortium name="The Broad Institute Genomics Platform"/>
            <consortium name="The Broad Institute Genome Sequencing Center for Infectious Disease"/>
            <person name="Wu L."/>
            <person name="Ma J."/>
        </authorList>
    </citation>
    <scope>NUCLEOTIDE SEQUENCE [LARGE SCALE GENOMIC DNA]</scope>
    <source>
        <strain evidence="8">CECT 8979</strain>
    </source>
</reference>
<dbReference type="Proteomes" id="UP001595812">
    <property type="component" value="Unassembled WGS sequence"/>
</dbReference>
<feature type="domain" description="PNPLA" evidence="6">
    <location>
        <begin position="31"/>
        <end position="221"/>
    </location>
</feature>
<dbReference type="PANTHER" id="PTHR14226">
    <property type="entry name" value="NEUROPATHY TARGET ESTERASE/SWISS CHEESE D.MELANOGASTER"/>
    <property type="match status" value="1"/>
</dbReference>
<dbReference type="CDD" id="cd07205">
    <property type="entry name" value="Pat_PNPLA6_PNPLA7_NTE1_like"/>
    <property type="match status" value="1"/>
</dbReference>
<feature type="chain" id="PRO_5046949325" evidence="5">
    <location>
        <begin position="21"/>
        <end position="742"/>
    </location>
</feature>
<evidence type="ECO:0000256" key="3">
    <source>
        <dbReference type="ARBA" id="ARBA00023098"/>
    </source>
</evidence>
<feature type="short sequence motif" description="DGA/G" evidence="4">
    <location>
        <begin position="208"/>
        <end position="210"/>
    </location>
</feature>
<sequence length="742" mass="83385">MKFKLILIAIVLLNVGLSQAQVTTTEPKVGLVLSGGGAKGFAHIGTLKVIDSLGIKVDYIAGTSMGAIIGSLYASGYSAKQLDSLFRTIDFDAVINDQFSRASKSFYERSNFEKYALSLPFNDFKISLPSGISRGQNVYSLLYKMMMPVSEINNFSELPIPFFCMATNVETGEALQMEEGILAEAVLASGAFPSLFRPVTIEDQILIDGGVTNNYPIEELKAKGMDVIIGVDVQDELRKREKLNSAPEILVQINNYRTINDMKRKRELTDIYIKPDISDFSVISFSEGRDIIENGEQAAMLQLNALSELRAKQTGVVDRPLLKIPEELTISTVYFEGNQRYTRSYMLGKLKLKGENTLSYDKLSQGISNLVATNNFDAFRYRLKKQEDGTYRMNAQVTESKDRTFLRMGLHYDNLYKAAAIVNVSSKGLLFKNDLASLDVILGDNSRYNFDYFIDKGFYISIGLKSRYSQFNRNINAQLILPEDDPRLNDINKIEAELRDQTNQFYLQTLFQKDFALSVGAEHKRLKIKSETLLDPSQEGGITFENTDYLSLFGGLKLDTYDNRYFPNNGVSFNGDLHWYLSASHFNENFNRFAIAKADIGYAFSFGKSLSFLAESSGGFQIDEGGTNFLDFAIGGYANNFINNFGSFYGYDFISLTGNSFVKATLTADYELFKKHHILASANFANIEDDIFTTGEWLSTPDYSGYAIGYSVETFFGPVEAKYTWSPENNSGFWFFNVGYWF</sequence>
<dbReference type="InterPro" id="IPR016035">
    <property type="entry name" value="Acyl_Trfase/lysoPLipase"/>
</dbReference>
<comment type="caution">
    <text evidence="7">The sequence shown here is derived from an EMBL/GenBank/DDBJ whole genome shotgun (WGS) entry which is preliminary data.</text>
</comment>
<feature type="short sequence motif" description="GXSXG" evidence="4">
    <location>
        <begin position="62"/>
        <end position="66"/>
    </location>
</feature>
<keyword evidence="3 4" id="KW-0443">Lipid metabolism</keyword>
<feature type="signal peptide" evidence="5">
    <location>
        <begin position="1"/>
        <end position="20"/>
    </location>
</feature>
<dbReference type="InterPro" id="IPR050301">
    <property type="entry name" value="NTE"/>
</dbReference>
<evidence type="ECO:0000256" key="5">
    <source>
        <dbReference type="SAM" id="SignalP"/>
    </source>
</evidence>
<evidence type="ECO:0000256" key="4">
    <source>
        <dbReference type="PROSITE-ProRule" id="PRU01161"/>
    </source>
</evidence>
<dbReference type="RefSeq" id="WP_386096492.1">
    <property type="nucleotide sequence ID" value="NZ_JBHSAT010000004.1"/>
</dbReference>
<proteinExistence type="predicted"/>
<dbReference type="PANTHER" id="PTHR14226:SF76">
    <property type="entry name" value="NTE FAMILY PROTEIN RSSA"/>
    <property type="match status" value="1"/>
</dbReference>
<dbReference type="EMBL" id="JBHSAT010000004">
    <property type="protein sequence ID" value="MFC3875989.1"/>
    <property type="molecule type" value="Genomic_DNA"/>
</dbReference>
<protein>
    <submittedName>
        <fullName evidence="7">Patatin-like phospholipase family protein</fullName>
    </submittedName>
</protein>
<dbReference type="SUPFAM" id="SSF52151">
    <property type="entry name" value="FabD/lysophospholipase-like"/>
    <property type="match status" value="1"/>
</dbReference>
<evidence type="ECO:0000313" key="7">
    <source>
        <dbReference type="EMBL" id="MFC3875989.1"/>
    </source>
</evidence>
<feature type="active site" description="Proton acceptor" evidence="4">
    <location>
        <position position="208"/>
    </location>
</feature>
<keyword evidence="8" id="KW-1185">Reference proteome</keyword>
<dbReference type="InterPro" id="IPR002641">
    <property type="entry name" value="PNPLA_dom"/>
</dbReference>
<evidence type="ECO:0000259" key="6">
    <source>
        <dbReference type="PROSITE" id="PS51635"/>
    </source>
</evidence>
<keyword evidence="1 4" id="KW-0378">Hydrolase</keyword>
<dbReference type="Pfam" id="PF19143">
    <property type="entry name" value="Omp85_2"/>
    <property type="match status" value="1"/>
</dbReference>
<accession>A0ABV8AE62</accession>
<gene>
    <name evidence="7" type="ORF">ACFOSX_01995</name>
</gene>
<evidence type="ECO:0000256" key="1">
    <source>
        <dbReference type="ARBA" id="ARBA00022801"/>
    </source>
</evidence>
<feature type="active site" description="Nucleophile" evidence="4">
    <location>
        <position position="64"/>
    </location>
</feature>
<feature type="short sequence motif" description="GXGXXG" evidence="4">
    <location>
        <begin position="35"/>
        <end position="40"/>
    </location>
</feature>
<dbReference type="PROSITE" id="PS51635">
    <property type="entry name" value="PNPLA"/>
    <property type="match status" value="1"/>
</dbReference>
<organism evidence="7 8">
    <name type="scientific">Winogradskyella maritima</name>
    <dbReference type="NCBI Taxonomy" id="1517766"/>
    <lineage>
        <taxon>Bacteria</taxon>
        <taxon>Pseudomonadati</taxon>
        <taxon>Bacteroidota</taxon>
        <taxon>Flavobacteriia</taxon>
        <taxon>Flavobacteriales</taxon>
        <taxon>Flavobacteriaceae</taxon>
        <taxon>Winogradskyella</taxon>
    </lineage>
</organism>